<feature type="compositionally biased region" description="Basic and acidic residues" evidence="2">
    <location>
        <begin position="134"/>
        <end position="154"/>
    </location>
</feature>
<feature type="region of interest" description="Disordered" evidence="2">
    <location>
        <begin position="454"/>
        <end position="492"/>
    </location>
</feature>
<feature type="compositionally biased region" description="Low complexity" evidence="2">
    <location>
        <begin position="462"/>
        <end position="481"/>
    </location>
</feature>
<feature type="region of interest" description="Disordered" evidence="2">
    <location>
        <begin position="240"/>
        <end position="288"/>
    </location>
</feature>
<dbReference type="SMART" id="SM00054">
    <property type="entry name" value="EFh"/>
    <property type="match status" value="3"/>
</dbReference>
<dbReference type="EMBL" id="HBIB01000309">
    <property type="protein sequence ID" value="CAE0238026.1"/>
    <property type="molecule type" value="Transcribed_RNA"/>
</dbReference>
<proteinExistence type="predicted"/>
<dbReference type="EMBL" id="HBIB01000308">
    <property type="protein sequence ID" value="CAE0238025.1"/>
    <property type="molecule type" value="Transcribed_RNA"/>
</dbReference>
<dbReference type="PROSITE" id="PS00018">
    <property type="entry name" value="EF_HAND_1"/>
    <property type="match status" value="2"/>
</dbReference>
<dbReference type="GO" id="GO:0005509">
    <property type="term" value="F:calcium ion binding"/>
    <property type="evidence" value="ECO:0007669"/>
    <property type="project" value="InterPro"/>
</dbReference>
<evidence type="ECO:0000256" key="2">
    <source>
        <dbReference type="SAM" id="MobiDB-lite"/>
    </source>
</evidence>
<dbReference type="SUPFAM" id="SSF47473">
    <property type="entry name" value="EF-hand"/>
    <property type="match status" value="1"/>
</dbReference>
<dbReference type="AlphaFoldDB" id="A0A7S3CUY2"/>
<dbReference type="Gene3D" id="1.10.238.10">
    <property type="entry name" value="EF-hand"/>
    <property type="match status" value="1"/>
</dbReference>
<feature type="domain" description="EF-hand" evidence="3">
    <location>
        <begin position="298"/>
        <end position="333"/>
    </location>
</feature>
<feature type="domain" description="EF-hand" evidence="3">
    <location>
        <begin position="186"/>
        <end position="221"/>
    </location>
</feature>
<evidence type="ECO:0000256" key="1">
    <source>
        <dbReference type="ARBA" id="ARBA00022837"/>
    </source>
</evidence>
<dbReference type="InterPro" id="IPR018247">
    <property type="entry name" value="EF_Hand_1_Ca_BS"/>
</dbReference>
<dbReference type="PROSITE" id="PS50222">
    <property type="entry name" value="EF_HAND_2"/>
    <property type="match status" value="2"/>
</dbReference>
<feature type="region of interest" description="Disordered" evidence="2">
    <location>
        <begin position="395"/>
        <end position="440"/>
    </location>
</feature>
<organism evidence="4">
    <name type="scientific">Palpitomonas bilix</name>
    <dbReference type="NCBI Taxonomy" id="652834"/>
    <lineage>
        <taxon>Eukaryota</taxon>
        <taxon>Eukaryota incertae sedis</taxon>
    </lineage>
</organism>
<dbReference type="InterPro" id="IPR002048">
    <property type="entry name" value="EF_hand_dom"/>
</dbReference>
<evidence type="ECO:0000313" key="4">
    <source>
        <dbReference type="EMBL" id="CAE0238025.1"/>
    </source>
</evidence>
<evidence type="ECO:0000313" key="5">
    <source>
        <dbReference type="EMBL" id="CAE0238026.1"/>
    </source>
</evidence>
<accession>A0A7S3CUY2</accession>
<sequence length="579" mass="62745">MGCGSSAHVKSDISIERFFDGQGGAQRPAKRNSKANDESQFISIGNASSDLLPAVVSKLCNEFGVREKFLTGCQRLFDFADHNGDKLMSFAEFGTTLGFSDRSRQRFYIRRAFFAFCDRHVGKGDTAGSTSSHQDLRRRDSRQKSRAESNDESRASVTLTMQSAAKEPEVSLEGFARLACRLLRSSREDRIHFAFRCLDPRNVGFVEKEELKRLIKMSILGEDITNVGVGGHVSIDGIGEGRRSFKQSPGKVDSQPASPKGVGRSSDVSTSSGVGEKGGDDGSKRILPQTGGSGSVLLVYNRVEKLLLQYDVDRDGRLSRSEFSILFDNCQQDMGPLMLVFDFLAHLVVEAVHEATNWDDDNGGQEQGQAIISGRLSKTMHAISEEVRSVLMQPGRVPDASPVSSPARPRVVSDVDQPKRGAVGLKKRPSMPETTSMDKDEDQMLKMARQNRRTLDSSDIAGAFSPGSGSGSGSTSHATSPMFTPSPTVVKRHERENKLLGQAITRAALLEREDDLSDDDLEMVARKTKGVRIVSGSGGTVPSPIGGDLPSIVEAADSLRSIPAVNLSGILNFSPAKDD</sequence>
<gene>
    <name evidence="4" type="ORF">PBIL07802_LOCUS166</name>
    <name evidence="5" type="ORF">PBIL07802_LOCUS167</name>
</gene>
<feature type="region of interest" description="Disordered" evidence="2">
    <location>
        <begin position="124"/>
        <end position="163"/>
    </location>
</feature>
<keyword evidence="1" id="KW-0106">Calcium</keyword>
<name>A0A7S3CUY2_9EUKA</name>
<reference evidence="4" key="1">
    <citation type="submission" date="2021-01" db="EMBL/GenBank/DDBJ databases">
        <authorList>
            <person name="Corre E."/>
            <person name="Pelletier E."/>
            <person name="Niang G."/>
            <person name="Scheremetjew M."/>
            <person name="Finn R."/>
            <person name="Kale V."/>
            <person name="Holt S."/>
            <person name="Cochrane G."/>
            <person name="Meng A."/>
            <person name="Brown T."/>
            <person name="Cohen L."/>
        </authorList>
    </citation>
    <scope>NUCLEOTIDE SEQUENCE</scope>
    <source>
        <strain evidence="4">NIES-2562</strain>
    </source>
</reference>
<dbReference type="InterPro" id="IPR011992">
    <property type="entry name" value="EF-hand-dom_pair"/>
</dbReference>
<protein>
    <recommendedName>
        <fullName evidence="3">EF-hand domain-containing protein</fullName>
    </recommendedName>
</protein>
<evidence type="ECO:0000259" key="3">
    <source>
        <dbReference type="PROSITE" id="PS50222"/>
    </source>
</evidence>